<proteinExistence type="predicted"/>
<feature type="compositionally biased region" description="Polar residues" evidence="4">
    <location>
        <begin position="1086"/>
        <end position="1120"/>
    </location>
</feature>
<feature type="compositionally biased region" description="Basic and acidic residues" evidence="4">
    <location>
        <begin position="1212"/>
        <end position="1225"/>
    </location>
</feature>
<feature type="region of interest" description="Disordered" evidence="4">
    <location>
        <begin position="1875"/>
        <end position="1916"/>
    </location>
</feature>
<feature type="region of interest" description="Disordered" evidence="4">
    <location>
        <begin position="1437"/>
        <end position="1472"/>
    </location>
</feature>
<name>A0A4U5VJH3_COLLU</name>
<feature type="compositionally biased region" description="Polar residues" evidence="4">
    <location>
        <begin position="851"/>
        <end position="861"/>
    </location>
</feature>
<feature type="compositionally biased region" description="Basic and acidic residues" evidence="4">
    <location>
        <begin position="1182"/>
        <end position="1197"/>
    </location>
</feature>
<dbReference type="Pfam" id="PF15309">
    <property type="entry name" value="ALMS_motif"/>
    <property type="match status" value="1"/>
</dbReference>
<feature type="compositionally biased region" description="Polar residues" evidence="4">
    <location>
        <begin position="1459"/>
        <end position="1471"/>
    </location>
</feature>
<feature type="region of interest" description="Disordered" evidence="4">
    <location>
        <begin position="1556"/>
        <end position="1636"/>
    </location>
</feature>
<feature type="region of interest" description="Disordered" evidence="4">
    <location>
        <begin position="1712"/>
        <end position="1767"/>
    </location>
</feature>
<feature type="region of interest" description="Disordered" evidence="4">
    <location>
        <begin position="1813"/>
        <end position="1837"/>
    </location>
</feature>
<protein>
    <submittedName>
        <fullName evidence="6">Alstrom syndrome protein 1</fullName>
    </submittedName>
</protein>
<feature type="compositionally biased region" description="Pro residues" evidence="4">
    <location>
        <begin position="1160"/>
        <end position="1170"/>
    </location>
</feature>
<feature type="compositionally biased region" description="Polar residues" evidence="4">
    <location>
        <begin position="1002"/>
        <end position="1019"/>
    </location>
</feature>
<organism evidence="6 7">
    <name type="scientific">Collichthys lucidus</name>
    <name type="common">Big head croaker</name>
    <name type="synonym">Sciaena lucida</name>
    <dbReference type="NCBI Taxonomy" id="240159"/>
    <lineage>
        <taxon>Eukaryota</taxon>
        <taxon>Metazoa</taxon>
        <taxon>Chordata</taxon>
        <taxon>Craniata</taxon>
        <taxon>Vertebrata</taxon>
        <taxon>Euteleostomi</taxon>
        <taxon>Actinopterygii</taxon>
        <taxon>Neopterygii</taxon>
        <taxon>Teleostei</taxon>
        <taxon>Neoteleostei</taxon>
        <taxon>Acanthomorphata</taxon>
        <taxon>Eupercaria</taxon>
        <taxon>Sciaenidae</taxon>
        <taxon>Collichthys</taxon>
    </lineage>
</organism>
<feature type="compositionally biased region" description="Basic and acidic residues" evidence="4">
    <location>
        <begin position="154"/>
        <end position="166"/>
    </location>
</feature>
<feature type="region of interest" description="Disordered" evidence="4">
    <location>
        <begin position="480"/>
        <end position="589"/>
    </location>
</feature>
<comment type="subcellular location">
    <subcellularLocation>
        <location evidence="1">Cytoplasm</location>
        <location evidence="1">Cytoskeleton</location>
        <location evidence="1">Microtubule organizing center</location>
        <location evidence="1">Centrosome</location>
    </subcellularLocation>
</comment>
<feature type="compositionally biased region" description="Basic and acidic residues" evidence="4">
    <location>
        <begin position="280"/>
        <end position="308"/>
    </location>
</feature>
<dbReference type="GO" id="GO:0046599">
    <property type="term" value="P:regulation of centriole replication"/>
    <property type="evidence" value="ECO:0007669"/>
    <property type="project" value="TreeGrafter"/>
</dbReference>
<dbReference type="GO" id="GO:0005814">
    <property type="term" value="C:centriole"/>
    <property type="evidence" value="ECO:0007669"/>
    <property type="project" value="TreeGrafter"/>
</dbReference>
<evidence type="ECO:0000313" key="7">
    <source>
        <dbReference type="Proteomes" id="UP000298787"/>
    </source>
</evidence>
<feature type="compositionally biased region" description="Basic and acidic residues" evidence="4">
    <location>
        <begin position="1875"/>
        <end position="1893"/>
    </location>
</feature>
<dbReference type="GO" id="GO:0005813">
    <property type="term" value="C:centrosome"/>
    <property type="evidence" value="ECO:0007669"/>
    <property type="project" value="UniProtKB-SubCell"/>
</dbReference>
<evidence type="ECO:0000256" key="2">
    <source>
        <dbReference type="ARBA" id="ARBA00022490"/>
    </source>
</evidence>
<feature type="compositionally biased region" description="Low complexity" evidence="4">
    <location>
        <begin position="1730"/>
        <end position="1742"/>
    </location>
</feature>
<dbReference type="InterPro" id="IPR029299">
    <property type="entry name" value="ALMS_motif"/>
</dbReference>
<evidence type="ECO:0000256" key="3">
    <source>
        <dbReference type="ARBA" id="ARBA00023212"/>
    </source>
</evidence>
<reference evidence="6 7" key="1">
    <citation type="submission" date="2019-01" db="EMBL/GenBank/DDBJ databases">
        <title>Genome Assembly of Collichthys lucidus.</title>
        <authorList>
            <person name="Cai M."/>
            <person name="Xiao S."/>
        </authorList>
    </citation>
    <scope>NUCLEOTIDE SEQUENCE [LARGE SCALE GENOMIC DNA]</scope>
    <source>
        <strain evidence="6">JT15FE1705JMU</strain>
        <tissue evidence="6">Muscle</tissue>
    </source>
</reference>
<feature type="compositionally biased region" description="Polar residues" evidence="4">
    <location>
        <begin position="1681"/>
        <end position="1693"/>
    </location>
</feature>
<feature type="compositionally biased region" description="Basic and acidic residues" evidence="4">
    <location>
        <begin position="1906"/>
        <end position="1916"/>
    </location>
</feature>
<feature type="compositionally biased region" description="Polar residues" evidence="4">
    <location>
        <begin position="1062"/>
        <end position="1074"/>
    </location>
</feature>
<dbReference type="GO" id="GO:0008017">
    <property type="term" value="F:microtubule binding"/>
    <property type="evidence" value="ECO:0007669"/>
    <property type="project" value="TreeGrafter"/>
</dbReference>
<gene>
    <name evidence="6" type="ORF">D9C73_021389</name>
</gene>
<feature type="compositionally biased region" description="Low complexity" evidence="4">
    <location>
        <begin position="932"/>
        <end position="952"/>
    </location>
</feature>
<feature type="region of interest" description="Disordered" evidence="4">
    <location>
        <begin position="199"/>
        <end position="424"/>
    </location>
</feature>
<feature type="compositionally biased region" description="Low complexity" evidence="4">
    <location>
        <begin position="1144"/>
        <end position="1159"/>
    </location>
</feature>
<feature type="region of interest" description="Disordered" evidence="4">
    <location>
        <begin position="1667"/>
        <end position="1697"/>
    </location>
</feature>
<feature type="region of interest" description="Disordered" evidence="4">
    <location>
        <begin position="850"/>
        <end position="1024"/>
    </location>
</feature>
<feature type="region of interest" description="Disordered" evidence="4">
    <location>
        <begin position="1059"/>
        <end position="1354"/>
    </location>
</feature>
<evidence type="ECO:0000256" key="1">
    <source>
        <dbReference type="ARBA" id="ARBA00004300"/>
    </source>
</evidence>
<dbReference type="PANTHER" id="PTHR21553">
    <property type="entry name" value="ALMS1-RELATED"/>
    <property type="match status" value="1"/>
</dbReference>
<feature type="compositionally biased region" description="Basic and acidic residues" evidence="4">
    <location>
        <begin position="233"/>
        <end position="245"/>
    </location>
</feature>
<feature type="compositionally biased region" description="Basic and acidic residues" evidence="4">
    <location>
        <begin position="1670"/>
        <end position="1680"/>
    </location>
</feature>
<evidence type="ECO:0000259" key="5">
    <source>
        <dbReference type="Pfam" id="PF15309"/>
    </source>
</evidence>
<feature type="compositionally biased region" description="Polar residues" evidence="4">
    <location>
        <begin position="1334"/>
        <end position="1343"/>
    </location>
</feature>
<feature type="domain" description="ALMS motif" evidence="5">
    <location>
        <begin position="1836"/>
        <end position="1916"/>
    </location>
</feature>
<dbReference type="Proteomes" id="UP000298787">
    <property type="component" value="Chromosome 18"/>
</dbReference>
<keyword evidence="2" id="KW-0963">Cytoplasm</keyword>
<keyword evidence="3" id="KW-0206">Cytoskeleton</keyword>
<feature type="compositionally biased region" description="Basic and acidic residues" evidence="4">
    <location>
        <begin position="1813"/>
        <end position="1828"/>
    </location>
</feature>
<feature type="compositionally biased region" description="Basic and acidic residues" evidence="4">
    <location>
        <begin position="540"/>
        <end position="551"/>
    </location>
</feature>
<feature type="compositionally biased region" description="Low complexity" evidence="4">
    <location>
        <begin position="1605"/>
        <end position="1614"/>
    </location>
</feature>
<accession>A0A4U5VJH3</accession>
<sequence>MIPSQRTEVSQLPADGHVSQCVGQSQSCVQQIQRQSRLDSDGWGLALQPVFQDSDLSPALPLLPARSEHAFTEYSLFQHSDSEFVPLRAYPDVSMASERFHVPRQDGASECGSLSQHPLVLEEGANSCLSLSQHSLCPGEEDGQKEASQLPLTSRDDAASREKDSRALTGPADKPGGEDAEDETFFLRKEIPAQHLLELLQKDMGMPSSSSSAVSSASETSVKTAASLTAQSKDTHVCTVRREGPSGEASHAQKTQQPERDLCPDGSRTSEVCNITTGPRDTRPDDDSEELHRELLSEVERRSGREKSPTPPGRPLTHQHTETSEGLGVSRRNVGRVPWTGPFSAGHREPDLWSPGNQTRIDGSYLGFLPQSQSTPGVFKAPSKSSVKAALGQLSAIESSKDDSEMSPQPAPSDQDVSSAKVQALPSLTYQQKVDAWRANQSSGKTSLFDSLALQGFSGVSPKKKAFDAVSDTLNRILSQQARSLQQQPPRSGSASRRGEAVGSDPDNTGSATRPSASPFDRSQSHSSLSTVVTSARKPQQTERLQDDVHLEPSGPLQPSPLASLGHFIDVSPDRDLTSSQDSYNSGIKPGTSIGASSVVSLEVDNYAPYWTSKPSTPPPPPRPRELNIEERIPLYLQNLGIDQSPSTILTPFAPRGPIREPEFSPTDFCTIKGSIGTPTRSAQLSEGGTPHKGEFSRSSLLSVDSSMSLPISLDSLGPAASVPERPERPSPSSDIEDIQSERRLAVSSQLDEDSYPSTMQQQRDSSVTSSQNTIQRGERSGSDLSLAAEARCVGPESEVSFVSSKALLEIRKLLSQAENAASASSSSPAAPRLLSDDDIFLSLRKKASGLQDSSFSSSATRHPRSPSSLLWGRSSSDSMLSSDKLRESSVCRESLTSSGRPSHPSAGGRGADSSFVLSQSARRAEPEGCSAAPPDNKAPPAATVPSPAPSAQLTSMPADPQGATEEEQQSSSSSPGLQDDDQAALSDGSSESSLAIRVAQLLQSESPATMMSSTPSVTDQEEGKAREWIKLKISGQRCEHLELDKEDRKRIEEIKRELLKSQGSTDTESSAASSLRVLRGDDQQAETFSTLADVNKQQSLDTTDPSESSEQLQNPQTDLEAQIRDIATREGVTLPKTNPRALTSITISTRRRSTSPSPTTSPVPEPLDPTEPSTGGGEQPEENRQLHPTMDEETKTDSTNQNVISASAPVDQKRQDAVGGRFEEPPSPSQGPGGDDDVSVQYQASRSSTPEPPTRTGQVSHIHLTLSPKASDLRPAAARSRADFASVRHSPASSSPDEGVGSSSPLEWHGNREPIRGRADTSTLLKPAAPQRRVTSTSSPSFTARHRGVEAAESPAAPVLLPYKPRGSHELFYVPQTEADRSDTTMESSHTGSDDAVPPRFSSEVLGHRDPGLDRGVTIRHTEGIYSKRLRTDSFKKRQEDEDEAAHKGVSADRRLLESSQVSVSRMQEVSRTDWGTGPLHVLTYESGLQRPEPLHVDRGSARPPARPGSSLDQLWLKFCERWSPEESQPTNDREASLLERLERLSRLLHSTKGGDVSKAVCDPEDRLGRRTGGQKDTEVRSIGVTGSGQARTQCLHPADDDSTSSFSHSSQSERLVLPADRDEWDTSSTTSNSMSTVDTARLIRAFGAHRVRHLKTSSTLSKLYDTINKQRDGREQRTGRQTPDSESTHGASTAAKVVKVSRGIQAGDLELVKNGTRRHTRDVGTTFLSPGEASSSSSLERGGGRRSRRSRRSRSSPAKTLPEGLSWFISADELRAEARKENRPEEEEEEVQRRPSTAWFKPYSRVSLWREPLRQRQVHPEPEPRTKPRSSGPTHISLQEALELRRPEFISRSRQRVERLALQAEQRKLQEAFSRERHGLFSRAGRPERPPRPAGGARLTRAVPRKEMIQRSKQ</sequence>
<feature type="compositionally biased region" description="Polar residues" evidence="4">
    <location>
        <begin position="480"/>
        <end position="495"/>
    </location>
</feature>
<feature type="compositionally biased region" description="Basic and acidic residues" evidence="4">
    <location>
        <begin position="1437"/>
        <end position="1458"/>
    </location>
</feature>
<feature type="compositionally biased region" description="Low complexity" evidence="4">
    <location>
        <begin position="1294"/>
        <end position="1306"/>
    </location>
</feature>
<dbReference type="STRING" id="240159.A0A4U5VJH3"/>
<feature type="compositionally biased region" description="Basic and acidic residues" evidence="4">
    <location>
        <begin position="1563"/>
        <end position="1581"/>
    </location>
</feature>
<keyword evidence="7" id="KW-1185">Reference proteome</keyword>
<feature type="compositionally biased region" description="Polar residues" evidence="4">
    <location>
        <begin position="506"/>
        <end position="539"/>
    </location>
</feature>
<dbReference type="PANTHER" id="PTHR21553:SF36">
    <property type="entry name" value="ALMS1 CENTROSOME AND BASAL BODY-ASSOCIATED PROTEIN-RELATED"/>
    <property type="match status" value="1"/>
</dbReference>
<feature type="region of interest" description="Disordered" evidence="4">
    <location>
        <begin position="656"/>
        <end position="697"/>
    </location>
</feature>
<feature type="region of interest" description="Disordered" evidence="4">
    <location>
        <begin position="1378"/>
        <end position="1423"/>
    </location>
</feature>
<feature type="compositionally biased region" description="Low complexity" evidence="4">
    <location>
        <begin position="208"/>
        <end position="227"/>
    </location>
</feature>
<feature type="compositionally biased region" description="Low complexity" evidence="4">
    <location>
        <begin position="866"/>
        <end position="883"/>
    </location>
</feature>
<evidence type="ECO:0000313" key="6">
    <source>
        <dbReference type="EMBL" id="TKS87265.1"/>
    </source>
</evidence>
<feature type="compositionally biased region" description="Basic residues" evidence="4">
    <location>
        <begin position="1746"/>
        <end position="1756"/>
    </location>
</feature>
<feature type="region of interest" description="Disordered" evidence="4">
    <location>
        <begin position="713"/>
        <end position="784"/>
    </location>
</feature>
<feature type="compositionally biased region" description="Polar residues" evidence="4">
    <location>
        <begin position="677"/>
        <end position="687"/>
    </location>
</feature>
<feature type="compositionally biased region" description="Polar residues" evidence="4">
    <location>
        <begin position="415"/>
        <end position="424"/>
    </location>
</feature>
<dbReference type="GO" id="GO:0005829">
    <property type="term" value="C:cytosol"/>
    <property type="evidence" value="ECO:0007669"/>
    <property type="project" value="TreeGrafter"/>
</dbReference>
<feature type="region of interest" description="Disordered" evidence="4">
    <location>
        <begin position="138"/>
        <end position="180"/>
    </location>
</feature>
<feature type="compositionally biased region" description="Basic and acidic residues" evidence="4">
    <location>
        <begin position="1310"/>
        <end position="1320"/>
    </location>
</feature>
<feature type="compositionally biased region" description="Polar residues" evidence="4">
    <location>
        <begin position="756"/>
        <end position="776"/>
    </location>
</feature>
<dbReference type="EMBL" id="CM014095">
    <property type="protein sequence ID" value="TKS87265.1"/>
    <property type="molecule type" value="Genomic_DNA"/>
</dbReference>
<evidence type="ECO:0000256" key="4">
    <source>
        <dbReference type="SAM" id="MobiDB-lite"/>
    </source>
</evidence>
<feature type="compositionally biased region" description="Polar residues" evidence="4">
    <location>
        <begin position="1243"/>
        <end position="1260"/>
    </location>
</feature>